<evidence type="ECO:0000256" key="3">
    <source>
        <dbReference type="ARBA" id="ARBA00023125"/>
    </source>
</evidence>
<dbReference type="AlphaFoldDB" id="A0A1B1BJD9"/>
<dbReference type="Gene3D" id="1.10.10.10">
    <property type="entry name" value="Winged helix-like DNA-binding domain superfamily/Winged helix DNA-binding domain"/>
    <property type="match status" value="1"/>
</dbReference>
<keyword evidence="6" id="KW-1185">Reference proteome</keyword>
<evidence type="ECO:0000256" key="4">
    <source>
        <dbReference type="ARBA" id="ARBA00023163"/>
    </source>
</evidence>
<keyword evidence="2" id="KW-0805">Transcription regulation</keyword>
<evidence type="ECO:0000313" key="6">
    <source>
        <dbReference type="Proteomes" id="UP000092582"/>
    </source>
</evidence>
<dbReference type="EMBL" id="CP016282">
    <property type="protein sequence ID" value="ANP72563.1"/>
    <property type="molecule type" value="Genomic_DNA"/>
</dbReference>
<keyword evidence="4" id="KW-0804">Transcription</keyword>
<dbReference type="KEGG" id="cart:PA27867_1607"/>
<dbReference type="Gene3D" id="6.10.140.850">
    <property type="match status" value="1"/>
</dbReference>
<dbReference type="GO" id="GO:0003677">
    <property type="term" value="F:DNA binding"/>
    <property type="evidence" value="ECO:0007669"/>
    <property type="project" value="UniProtKB-KW"/>
</dbReference>
<sequence>MGSLGVLERLLMDLLWSADRPLSANELRDALLDPAATGAKPLATTTVLTVLSRLENKGFVTRDRGSRPHGYTAVSSRAQHTAELMHEVLGSTSDRTATLARFIGDVSPQEARMLRELLESVGSPSAD</sequence>
<protein>
    <submittedName>
        <fullName evidence="5">CopY family transcriptional regulator</fullName>
    </submittedName>
</protein>
<dbReference type="SUPFAM" id="SSF46785">
    <property type="entry name" value="Winged helix' DNA-binding domain"/>
    <property type="match status" value="1"/>
</dbReference>
<dbReference type="InterPro" id="IPR036388">
    <property type="entry name" value="WH-like_DNA-bd_sf"/>
</dbReference>
<dbReference type="InterPro" id="IPR036390">
    <property type="entry name" value="WH_DNA-bd_sf"/>
</dbReference>
<name>A0A1B1BJD9_9MICO</name>
<proteinExistence type="inferred from homology"/>
<dbReference type="RefSeq" id="WP_066595142.1">
    <property type="nucleotide sequence ID" value="NZ_CP016282.1"/>
</dbReference>
<keyword evidence="3" id="KW-0238">DNA-binding</keyword>
<dbReference type="PATRIC" id="fig|670052.7.peg.1663"/>
<evidence type="ECO:0000313" key="5">
    <source>
        <dbReference type="EMBL" id="ANP72563.1"/>
    </source>
</evidence>
<dbReference type="InterPro" id="IPR005650">
    <property type="entry name" value="BlaI_family"/>
</dbReference>
<evidence type="ECO:0000256" key="2">
    <source>
        <dbReference type="ARBA" id="ARBA00023015"/>
    </source>
</evidence>
<dbReference type="Proteomes" id="UP000092582">
    <property type="component" value="Chromosome 1"/>
</dbReference>
<evidence type="ECO:0000256" key="1">
    <source>
        <dbReference type="ARBA" id="ARBA00011046"/>
    </source>
</evidence>
<gene>
    <name evidence="5" type="ORF">PA27867_1607</name>
</gene>
<dbReference type="OrthoDB" id="9813987at2"/>
<reference evidence="5 6" key="1">
    <citation type="submission" date="2016-06" db="EMBL/GenBank/DDBJ databases">
        <title>Genome sequencing of Cryobacterium arcticum PAMC 27867.</title>
        <authorList>
            <person name="Lee J."/>
            <person name="Kim O.-S."/>
        </authorList>
    </citation>
    <scope>NUCLEOTIDE SEQUENCE [LARGE SCALE GENOMIC DNA]</scope>
    <source>
        <strain evidence="5 6">PAMC 27867</strain>
    </source>
</reference>
<dbReference type="Pfam" id="PF03965">
    <property type="entry name" value="Penicillinase_R"/>
    <property type="match status" value="1"/>
</dbReference>
<comment type="similarity">
    <text evidence="1">Belongs to the BlaI transcriptional regulatory family.</text>
</comment>
<dbReference type="STRING" id="670052.PA27867_1607"/>
<accession>A0A1B1BJD9</accession>
<organism evidence="5 6">
    <name type="scientific">Cryobacterium arcticum</name>
    <dbReference type="NCBI Taxonomy" id="670052"/>
    <lineage>
        <taxon>Bacteria</taxon>
        <taxon>Bacillati</taxon>
        <taxon>Actinomycetota</taxon>
        <taxon>Actinomycetes</taxon>
        <taxon>Micrococcales</taxon>
        <taxon>Microbacteriaceae</taxon>
        <taxon>Cryobacterium</taxon>
    </lineage>
</organism>
<dbReference type="GO" id="GO:0045892">
    <property type="term" value="P:negative regulation of DNA-templated transcription"/>
    <property type="evidence" value="ECO:0007669"/>
    <property type="project" value="InterPro"/>
</dbReference>